<gene>
    <name evidence="3" type="ORF">K5I21_21175</name>
</gene>
<feature type="domain" description="Atrophied bacterial Ig" evidence="2">
    <location>
        <begin position="84"/>
        <end position="169"/>
    </location>
</feature>
<organism evidence="3 4">
    <name type="scientific">Clostridium symbiosum</name>
    <name type="common">Bacteroides symbiosus</name>
    <dbReference type="NCBI Taxonomy" id="1512"/>
    <lineage>
        <taxon>Bacteria</taxon>
        <taxon>Bacillati</taxon>
        <taxon>Bacillota</taxon>
        <taxon>Clostridia</taxon>
        <taxon>Lachnospirales</taxon>
        <taxon>Lachnospiraceae</taxon>
        <taxon>Otoolea</taxon>
    </lineage>
</organism>
<evidence type="ECO:0000256" key="1">
    <source>
        <dbReference type="SAM" id="Phobius"/>
    </source>
</evidence>
<accession>A0AAW5F919</accession>
<dbReference type="InterPro" id="IPR046780">
    <property type="entry name" value="aBig_2"/>
</dbReference>
<feature type="transmembrane region" description="Helical" evidence="1">
    <location>
        <begin position="220"/>
        <end position="237"/>
    </location>
</feature>
<reference evidence="3" key="1">
    <citation type="journal article" date="2022" name="Cell Host Microbe">
        <title>Colonization of the live biotherapeutic product VE303 and modulation of the microbiota and metabolites in healthy volunteers.</title>
        <authorList>
            <person name="Dsouza M."/>
            <person name="Menon R."/>
            <person name="Crossette E."/>
            <person name="Bhattarai S.K."/>
            <person name="Schneider J."/>
            <person name="Kim Y.G."/>
            <person name="Reddy S."/>
            <person name="Caballero S."/>
            <person name="Felix C."/>
            <person name="Cornacchione L."/>
            <person name="Hendrickson J."/>
            <person name="Watson A.R."/>
            <person name="Minot S.S."/>
            <person name="Greenfield N."/>
            <person name="Schopf L."/>
            <person name="Szabady R."/>
            <person name="Patarroyo J."/>
            <person name="Smith W."/>
            <person name="Harrison P."/>
            <person name="Kuijper E.J."/>
            <person name="Kelly C.P."/>
            <person name="Olle B."/>
            <person name="Bobilev D."/>
            <person name="Silber J.L."/>
            <person name="Bucci V."/>
            <person name="Roberts B."/>
            <person name="Faith J."/>
            <person name="Norman J.M."/>
        </authorList>
    </citation>
    <scope>NUCLEOTIDE SEQUENCE</scope>
    <source>
        <strain evidence="3">VE303-04</strain>
    </source>
</reference>
<dbReference type="Proteomes" id="UP001203136">
    <property type="component" value="Unassembled WGS sequence"/>
</dbReference>
<keyword evidence="1" id="KW-0812">Transmembrane</keyword>
<protein>
    <recommendedName>
        <fullName evidence="2">Atrophied bacterial Ig domain-containing protein</fullName>
    </recommendedName>
</protein>
<name>A0AAW5F919_CLOSY</name>
<keyword evidence="1" id="KW-0472">Membrane</keyword>
<proteinExistence type="predicted"/>
<dbReference type="AlphaFoldDB" id="A0AAW5F919"/>
<evidence type="ECO:0000259" key="2">
    <source>
        <dbReference type="Pfam" id="PF20578"/>
    </source>
</evidence>
<feature type="transmembrane region" description="Helical" evidence="1">
    <location>
        <begin position="379"/>
        <end position="402"/>
    </location>
</feature>
<sequence length="404" mass="45592">MKLDKRQVICVSLGIILALAVTFVEKQDTVLTKGNGLERNTYGQGETQQEILVEGLLAKKVPLAVRIGERRYTKEQAADAIHMAAEELSAQIAGGNESLEQVQSRLELVTWLDKYGISVRWQPDDTELISASGEVFNSGCPESGRETFLTATLKAGEYAEDYIYRVNVLPPGRTQEEKELAAFENFLMEKEEEQKYSEVFILPEEFEGKTLTYSADRGRSSLMFPLLGILAAILLPLKDRQREQEAKKKRECQMMMDYSEILSRLVVFLGAGLPVRKAWAKIVEDYRRTEEKAGKRAAYEEMAAAYYLMQRGVPEIQAYSEFGNRCRVLPYRKLAGILEQNVKNGSKSLTPVLEAEMEAAFEQRKNLARRLGEEASTKLLLPLFMMLLIVMVMITVPAFLAFGI</sequence>
<dbReference type="RefSeq" id="WP_003510143.1">
    <property type="nucleotide sequence ID" value="NZ_CABKPP010000007.1"/>
</dbReference>
<dbReference type="Pfam" id="PF20578">
    <property type="entry name" value="aBig_2"/>
    <property type="match status" value="1"/>
</dbReference>
<keyword evidence="1" id="KW-1133">Transmembrane helix</keyword>
<dbReference type="EMBL" id="JAINVB010000001">
    <property type="protein sequence ID" value="MCK0088336.1"/>
    <property type="molecule type" value="Genomic_DNA"/>
</dbReference>
<comment type="caution">
    <text evidence="3">The sequence shown here is derived from an EMBL/GenBank/DDBJ whole genome shotgun (WGS) entry which is preliminary data.</text>
</comment>
<evidence type="ECO:0000313" key="4">
    <source>
        <dbReference type="Proteomes" id="UP001203136"/>
    </source>
</evidence>
<evidence type="ECO:0000313" key="3">
    <source>
        <dbReference type="EMBL" id="MCK0088336.1"/>
    </source>
</evidence>